<sequence length="374" mass="40629">MDSLGVNWYDHHARYYDPEVGRWFAIDPALQASSPYLAMGNNPMMNIDENGEFFIEAMLIGGLFNVMMNSGKIDNLWDGLGYFGVGAAAGGLGVGMSGAAWSAMQGLGLNGFAMGMAPAVMGIGEGAVVGAAAGFSGGFVSGAGNAWMSGASFGSGLESGLNYGFAGGISGGVMGGLSVAWQKLQYRRAINNSLEIEDSGVEMNGRKIVATEENARRFSDAVFGDVEGLDNIFVNKNPNSENYLLKDGNIINRNTDVLAGGVTSISSKMGTGYSSNVYLSKNAFQSKFKLYLTLGHEYVHVTHNSFPGLREMFPIQFRQFSEHAAYKWTWEASQKLIQLKPKTLYFEKMNKYSSHFLFDWTADIIKHHKFLPFN</sequence>
<evidence type="ECO:0000313" key="2">
    <source>
        <dbReference type="EMBL" id="NOU62353.1"/>
    </source>
</evidence>
<keyword evidence="1" id="KW-1133">Transmembrane helix</keyword>
<keyword evidence="1" id="KW-0472">Membrane</keyword>
<keyword evidence="3" id="KW-1185">Reference proteome</keyword>
<proteinExistence type="predicted"/>
<reference evidence="2 3" key="1">
    <citation type="submission" date="2018-12" db="EMBL/GenBank/DDBJ databases">
        <title>Marinifilum JC070 sp. nov., a marine bacterium isolated from Yongle Blue Hole in the South China Sea.</title>
        <authorList>
            <person name="Fu T."/>
        </authorList>
    </citation>
    <scope>NUCLEOTIDE SEQUENCE [LARGE SCALE GENOMIC DNA]</scope>
    <source>
        <strain evidence="2 3">JC070</strain>
    </source>
</reference>
<evidence type="ECO:0000256" key="1">
    <source>
        <dbReference type="SAM" id="Phobius"/>
    </source>
</evidence>
<comment type="caution">
    <text evidence="2">The sequence shown here is derived from an EMBL/GenBank/DDBJ whole genome shotgun (WGS) entry which is preliminary data.</text>
</comment>
<dbReference type="Proteomes" id="UP000732105">
    <property type="component" value="Unassembled WGS sequence"/>
</dbReference>
<dbReference type="InterPro" id="IPR022385">
    <property type="entry name" value="Rhs_assc_core"/>
</dbReference>
<dbReference type="EMBL" id="RZNH01000079">
    <property type="protein sequence ID" value="NOU62353.1"/>
    <property type="molecule type" value="Genomic_DNA"/>
</dbReference>
<gene>
    <name evidence="2" type="ORF">ELS83_21415</name>
</gene>
<evidence type="ECO:0008006" key="4">
    <source>
        <dbReference type="Google" id="ProtNLM"/>
    </source>
</evidence>
<feature type="transmembrane region" description="Helical" evidence="1">
    <location>
        <begin position="82"/>
        <end position="104"/>
    </location>
</feature>
<dbReference type="NCBIfam" id="TIGR03696">
    <property type="entry name" value="Rhs_assc_core"/>
    <property type="match status" value="1"/>
</dbReference>
<organism evidence="2 3">
    <name type="scientific">Marinifilum caeruleilacunae</name>
    <dbReference type="NCBI Taxonomy" id="2499076"/>
    <lineage>
        <taxon>Bacteria</taxon>
        <taxon>Pseudomonadati</taxon>
        <taxon>Bacteroidota</taxon>
        <taxon>Bacteroidia</taxon>
        <taxon>Marinilabiliales</taxon>
        <taxon>Marinifilaceae</taxon>
    </lineage>
</organism>
<evidence type="ECO:0000313" key="3">
    <source>
        <dbReference type="Proteomes" id="UP000732105"/>
    </source>
</evidence>
<keyword evidence="1" id="KW-0812">Transmembrane</keyword>
<feature type="transmembrane region" description="Helical" evidence="1">
    <location>
        <begin position="116"/>
        <end position="140"/>
    </location>
</feature>
<dbReference type="Gene3D" id="2.180.10.10">
    <property type="entry name" value="RHS repeat-associated core"/>
    <property type="match status" value="1"/>
</dbReference>
<name>A0ABX1X1Q4_9BACT</name>
<accession>A0ABX1X1Q4</accession>
<protein>
    <recommendedName>
        <fullName evidence="4">RHS repeat-associated core domain-containing protein</fullName>
    </recommendedName>
</protein>
<feature type="transmembrane region" description="Helical" evidence="1">
    <location>
        <begin position="160"/>
        <end position="181"/>
    </location>
</feature>